<dbReference type="Proteomes" id="UP000324897">
    <property type="component" value="Chromosome 4"/>
</dbReference>
<feature type="compositionally biased region" description="Low complexity" evidence="1">
    <location>
        <begin position="15"/>
        <end position="27"/>
    </location>
</feature>
<comment type="caution">
    <text evidence="2">The sequence shown here is derived from an EMBL/GenBank/DDBJ whole genome shotgun (WGS) entry which is preliminary data.</text>
</comment>
<evidence type="ECO:0000256" key="1">
    <source>
        <dbReference type="SAM" id="MobiDB-lite"/>
    </source>
</evidence>
<proteinExistence type="predicted"/>
<evidence type="ECO:0000313" key="3">
    <source>
        <dbReference type="Proteomes" id="UP000324897"/>
    </source>
</evidence>
<name>A0A5J9VSF2_9POAL</name>
<keyword evidence="3" id="KW-1185">Reference proteome</keyword>
<dbReference type="EMBL" id="RWGY01000007">
    <property type="protein sequence ID" value="TVU38487.1"/>
    <property type="molecule type" value="Genomic_DNA"/>
</dbReference>
<protein>
    <submittedName>
        <fullName evidence="2">Uncharacterized protein</fullName>
    </submittedName>
</protein>
<sequence>MAPNAGANGHGAGNGVVVAAGPVANGNGRHHRGKRKPAIDPKDKYWTPVDEKESAAAVEDGGEDGRRPLLFRTFKVKAILLLPYRVVEFY</sequence>
<evidence type="ECO:0000313" key="2">
    <source>
        <dbReference type="EMBL" id="TVU38487.1"/>
    </source>
</evidence>
<feature type="compositionally biased region" description="Basic and acidic residues" evidence="1">
    <location>
        <begin position="37"/>
        <end position="54"/>
    </location>
</feature>
<accession>A0A5J9VSF2</accession>
<gene>
    <name evidence="2" type="ORF">EJB05_11859</name>
</gene>
<reference evidence="2 3" key="1">
    <citation type="journal article" date="2019" name="Sci. Rep.">
        <title>A high-quality genome of Eragrostis curvula grass provides insights into Poaceae evolution and supports new strategies to enhance forage quality.</title>
        <authorList>
            <person name="Carballo J."/>
            <person name="Santos B.A.C.M."/>
            <person name="Zappacosta D."/>
            <person name="Garbus I."/>
            <person name="Selva J.P."/>
            <person name="Gallo C.A."/>
            <person name="Diaz A."/>
            <person name="Albertini E."/>
            <person name="Caccamo M."/>
            <person name="Echenique V."/>
        </authorList>
    </citation>
    <scope>NUCLEOTIDE SEQUENCE [LARGE SCALE GENOMIC DNA]</scope>
    <source>
        <strain evidence="3">cv. Victoria</strain>
        <tissue evidence="2">Leaf</tissue>
    </source>
</reference>
<feature type="non-terminal residue" evidence="2">
    <location>
        <position position="1"/>
    </location>
</feature>
<dbReference type="OrthoDB" id="693646at2759"/>
<dbReference type="AlphaFoldDB" id="A0A5J9VSF2"/>
<dbReference type="Gramene" id="TVU38487">
    <property type="protein sequence ID" value="TVU38487"/>
    <property type="gene ID" value="EJB05_11859"/>
</dbReference>
<feature type="region of interest" description="Disordered" evidence="1">
    <location>
        <begin position="1"/>
        <end position="63"/>
    </location>
</feature>
<organism evidence="2 3">
    <name type="scientific">Eragrostis curvula</name>
    <name type="common">weeping love grass</name>
    <dbReference type="NCBI Taxonomy" id="38414"/>
    <lineage>
        <taxon>Eukaryota</taxon>
        <taxon>Viridiplantae</taxon>
        <taxon>Streptophyta</taxon>
        <taxon>Embryophyta</taxon>
        <taxon>Tracheophyta</taxon>
        <taxon>Spermatophyta</taxon>
        <taxon>Magnoliopsida</taxon>
        <taxon>Liliopsida</taxon>
        <taxon>Poales</taxon>
        <taxon>Poaceae</taxon>
        <taxon>PACMAD clade</taxon>
        <taxon>Chloridoideae</taxon>
        <taxon>Eragrostideae</taxon>
        <taxon>Eragrostidinae</taxon>
        <taxon>Eragrostis</taxon>
    </lineage>
</organism>